<keyword evidence="1" id="KW-0472">Membrane</keyword>
<dbReference type="InterPro" id="IPR036465">
    <property type="entry name" value="vWFA_dom_sf"/>
</dbReference>
<evidence type="ECO:0000259" key="2">
    <source>
        <dbReference type="PROSITE" id="PS50234"/>
    </source>
</evidence>
<dbReference type="PANTHER" id="PTHR24020:SF87">
    <property type="entry name" value="COLLAGEN ALPHA-1(VI) CHAIN-LIKE"/>
    <property type="match status" value="1"/>
</dbReference>
<evidence type="ECO:0000256" key="1">
    <source>
        <dbReference type="SAM" id="Phobius"/>
    </source>
</evidence>
<name>A0ABY7EIG9_MYAAR</name>
<protein>
    <submittedName>
        <fullName evidence="3">COCA1-like protein</fullName>
    </submittedName>
</protein>
<keyword evidence="4" id="KW-1185">Reference proteome</keyword>
<dbReference type="InterPro" id="IPR002035">
    <property type="entry name" value="VWF_A"/>
</dbReference>
<dbReference type="Pfam" id="PF00092">
    <property type="entry name" value="VWA"/>
    <property type="match status" value="1"/>
</dbReference>
<feature type="transmembrane region" description="Helical" evidence="1">
    <location>
        <begin position="21"/>
        <end position="40"/>
    </location>
</feature>
<dbReference type="Proteomes" id="UP001164746">
    <property type="component" value="Chromosome 6"/>
</dbReference>
<evidence type="ECO:0000313" key="4">
    <source>
        <dbReference type="Proteomes" id="UP001164746"/>
    </source>
</evidence>
<dbReference type="SMART" id="SM00327">
    <property type="entry name" value="VWA"/>
    <property type="match status" value="1"/>
</dbReference>
<dbReference type="PRINTS" id="PR00453">
    <property type="entry name" value="VWFADOMAIN"/>
</dbReference>
<keyword evidence="1" id="KW-1133">Transmembrane helix</keyword>
<accession>A0ABY7EIG9</accession>
<evidence type="ECO:0000313" key="3">
    <source>
        <dbReference type="EMBL" id="WAR08596.1"/>
    </source>
</evidence>
<organism evidence="3 4">
    <name type="scientific">Mya arenaria</name>
    <name type="common">Soft-shell clam</name>
    <dbReference type="NCBI Taxonomy" id="6604"/>
    <lineage>
        <taxon>Eukaryota</taxon>
        <taxon>Metazoa</taxon>
        <taxon>Spiralia</taxon>
        <taxon>Lophotrochozoa</taxon>
        <taxon>Mollusca</taxon>
        <taxon>Bivalvia</taxon>
        <taxon>Autobranchia</taxon>
        <taxon>Heteroconchia</taxon>
        <taxon>Euheterodonta</taxon>
        <taxon>Imparidentia</taxon>
        <taxon>Neoheterodontei</taxon>
        <taxon>Myida</taxon>
        <taxon>Myoidea</taxon>
        <taxon>Myidae</taxon>
        <taxon>Mya</taxon>
    </lineage>
</organism>
<keyword evidence="1" id="KW-0812">Transmembrane</keyword>
<dbReference type="PROSITE" id="PS50234">
    <property type="entry name" value="VWFA"/>
    <property type="match status" value="1"/>
</dbReference>
<feature type="domain" description="VWFA" evidence="2">
    <location>
        <begin position="124"/>
        <end position="311"/>
    </location>
</feature>
<dbReference type="SUPFAM" id="SSF53300">
    <property type="entry name" value="vWA-like"/>
    <property type="match status" value="1"/>
</dbReference>
<reference evidence="3" key="1">
    <citation type="submission" date="2022-11" db="EMBL/GenBank/DDBJ databases">
        <title>Centuries of genome instability and evolution in soft-shell clam transmissible cancer (bioRxiv).</title>
        <authorList>
            <person name="Hart S.F.M."/>
            <person name="Yonemitsu M.A."/>
            <person name="Giersch R.M."/>
            <person name="Beal B.F."/>
            <person name="Arriagada G."/>
            <person name="Davis B.W."/>
            <person name="Ostrander E.A."/>
            <person name="Goff S.P."/>
            <person name="Metzger M.J."/>
        </authorList>
    </citation>
    <scope>NUCLEOTIDE SEQUENCE</scope>
    <source>
        <strain evidence="3">MELC-2E11</strain>
        <tissue evidence="3">Siphon/mantle</tissue>
    </source>
</reference>
<dbReference type="Gene3D" id="3.40.50.410">
    <property type="entry name" value="von Willebrand factor, type A domain"/>
    <property type="match status" value="1"/>
</dbReference>
<dbReference type="EMBL" id="CP111017">
    <property type="protein sequence ID" value="WAR08596.1"/>
    <property type="molecule type" value="Genomic_DNA"/>
</dbReference>
<dbReference type="PANTHER" id="PTHR24020">
    <property type="entry name" value="COLLAGEN ALPHA"/>
    <property type="match status" value="1"/>
</dbReference>
<sequence length="325" mass="35772">MYNYVYCGYPLPLTMVHLERMILHVLWVTAMLAIGARGFLFRRTDCQVSDWSSWSKPFGFGQVSRERAILRHPSNGGSPCPPDMEEIKMTGQRVSIQSTAKSITSNFMVQNSQANSLSVGFVRDLLVIVDGSGSIGASDFNDAKNQLARLLGMLCPEPDPFKTRRKVHQQAALIEFSTTVREIFDFNDKANTVAVQQGIIGMPYLSGQTCTATAFNYARSTMFTASKGMRSQPNVKKDVLILTDGNSNCGGDAVQAAKLLGKTANVYGLIIGGQDDASIQELTDYVSSPKDQHLFTVEDAHDHLEQLVTLVEQELKSIPCQSFDI</sequence>
<gene>
    <name evidence="3" type="ORF">MAR_018554</name>
</gene>
<dbReference type="InterPro" id="IPR036383">
    <property type="entry name" value="TSP1_rpt_sf"/>
</dbReference>
<dbReference type="InterPro" id="IPR050525">
    <property type="entry name" value="ECM_Assembly_Org"/>
</dbReference>
<proteinExistence type="predicted"/>
<dbReference type="Gene3D" id="2.20.100.10">
    <property type="entry name" value="Thrombospondin type-1 (TSP1) repeat"/>
    <property type="match status" value="1"/>
</dbReference>